<evidence type="ECO:0000256" key="1">
    <source>
        <dbReference type="ARBA" id="ARBA00009291"/>
    </source>
</evidence>
<comment type="similarity">
    <text evidence="1">Belongs to the ADIP family.</text>
</comment>
<dbReference type="Proteomes" id="UP001217754">
    <property type="component" value="Chromosome 8"/>
</dbReference>
<dbReference type="EMBL" id="CP119965">
    <property type="protein sequence ID" value="WFD41096.1"/>
    <property type="molecule type" value="Genomic_DNA"/>
</dbReference>
<keyword evidence="2 3" id="KW-0175">Coiled coil</keyword>
<dbReference type="AlphaFoldDB" id="A0AAF0F7F4"/>
<gene>
    <name evidence="4" type="ORF">MJAP1_004090</name>
</gene>
<evidence type="ECO:0000313" key="5">
    <source>
        <dbReference type="Proteomes" id="UP001217754"/>
    </source>
</evidence>
<sequence>MRDWTWEELRDVFQARGYHKTPLSVERLDEKNKNVLLQIMRTLMNEREEDAQVRERLLARNQELERRVQTTQRTTKHASDKTQNVENRLHTIESRLQNAHRALADEQAAHKATREQLGRARKQMLQMKAATAQHRTATDRRSERLRERMTTLSLSNLKALVPDIRIASPAFVAKSTTPEAEIAEQQLSATEQKNLALMDATHALKKLAADALTSLHQADVRLQKIIEVEVPHEARGAREGGEPQLAQLFPPLRPLVVDDTEETHPARKRLHTLSRALQEHVAQLSQWAALSHVRSEYTPAERGAAPVSPTPADLAEVQQVEADLLLPGKRRRVSES</sequence>
<accession>A0AAF0F7F4</accession>
<reference evidence="4" key="1">
    <citation type="submission" date="2023-03" db="EMBL/GenBank/DDBJ databases">
        <title>Mating type loci evolution in Malassezia.</title>
        <authorList>
            <person name="Coelho M.A."/>
        </authorList>
    </citation>
    <scope>NUCLEOTIDE SEQUENCE</scope>
    <source>
        <strain evidence="4">CBS 9431</strain>
    </source>
</reference>
<keyword evidence="5" id="KW-1185">Reference proteome</keyword>
<name>A0AAF0F7F4_9BASI</name>
<dbReference type="GeneID" id="85227741"/>
<proteinExistence type="inferred from homology"/>
<dbReference type="Pfam" id="PF11559">
    <property type="entry name" value="ADIP"/>
    <property type="match status" value="1"/>
</dbReference>
<evidence type="ECO:0000256" key="3">
    <source>
        <dbReference type="SAM" id="Coils"/>
    </source>
</evidence>
<evidence type="ECO:0000313" key="4">
    <source>
        <dbReference type="EMBL" id="WFD41096.1"/>
    </source>
</evidence>
<organism evidence="4 5">
    <name type="scientific">Malassezia japonica</name>
    <dbReference type="NCBI Taxonomy" id="223818"/>
    <lineage>
        <taxon>Eukaryota</taxon>
        <taxon>Fungi</taxon>
        <taxon>Dikarya</taxon>
        <taxon>Basidiomycota</taxon>
        <taxon>Ustilaginomycotina</taxon>
        <taxon>Malasseziomycetes</taxon>
        <taxon>Malasseziales</taxon>
        <taxon>Malasseziaceae</taxon>
        <taxon>Malassezia</taxon>
    </lineage>
</organism>
<dbReference type="RefSeq" id="XP_060123993.1">
    <property type="nucleotide sequence ID" value="XM_060268010.1"/>
</dbReference>
<protein>
    <submittedName>
        <fullName evidence="4">Uncharacterized protein</fullName>
    </submittedName>
</protein>
<feature type="coiled-coil region" evidence="3">
    <location>
        <begin position="47"/>
        <end position="123"/>
    </location>
</feature>
<evidence type="ECO:0000256" key="2">
    <source>
        <dbReference type="ARBA" id="ARBA00023054"/>
    </source>
</evidence>
<dbReference type="InterPro" id="IPR021622">
    <property type="entry name" value="Afadin/alpha-actinin-bd"/>
</dbReference>